<dbReference type="OrthoDB" id="2192561at2759"/>
<dbReference type="EMBL" id="JAAMPC010000007">
    <property type="protein sequence ID" value="KAG2304161.1"/>
    <property type="molecule type" value="Genomic_DNA"/>
</dbReference>
<dbReference type="GO" id="GO:0006364">
    <property type="term" value="P:rRNA processing"/>
    <property type="evidence" value="ECO:0007669"/>
    <property type="project" value="TreeGrafter"/>
</dbReference>
<dbReference type="GO" id="GO:0030515">
    <property type="term" value="F:snoRNA binding"/>
    <property type="evidence" value="ECO:0007669"/>
    <property type="project" value="TreeGrafter"/>
</dbReference>
<comment type="subcellular location">
    <subcellularLocation>
        <location evidence="1">Nucleus</location>
        <location evidence="1">Nucleolus</location>
    </subcellularLocation>
</comment>
<keyword evidence="7" id="KW-1185">Reference proteome</keyword>
<evidence type="ECO:0000313" key="7">
    <source>
        <dbReference type="Proteomes" id="UP000886595"/>
    </source>
</evidence>
<reference evidence="6 7" key="1">
    <citation type="submission" date="2020-02" db="EMBL/GenBank/DDBJ databases">
        <authorList>
            <person name="Ma Q."/>
            <person name="Huang Y."/>
            <person name="Song X."/>
            <person name="Pei D."/>
        </authorList>
    </citation>
    <scope>NUCLEOTIDE SEQUENCE [LARGE SCALE GENOMIC DNA]</scope>
    <source>
        <strain evidence="6">Sxm20200214</strain>
        <tissue evidence="6">Leaf</tissue>
    </source>
</reference>
<evidence type="ECO:0000256" key="4">
    <source>
        <dbReference type="ARBA" id="ARBA00023242"/>
    </source>
</evidence>
<gene>
    <name evidence="6" type="ORF">Bca52824_032812</name>
</gene>
<evidence type="ECO:0000313" key="6">
    <source>
        <dbReference type="EMBL" id="KAG2304161.1"/>
    </source>
</evidence>
<sequence length="519" mass="59964">MVKTSTPTLSSDIVFFFSGVTASSADLGLWVHLKIDSWWLHRVEKNLRFSDCSSDYGFTNICKRVSKIATKAEIKSGRIEQQWRRRNEIGLSTHSLSSPMTHPSLLPGNDQRFLKPISSKTSMFYLIKNVLIEAGISSKIMKLALAQQKEIADEENAERNPITAVFSAASALTAEEEKRVIEEEDDIDDFDGKFDDDDCYHQDDVNEDDEKLFESFIAKNAPPQRTLADIIIKKIKDNDAELAEEERPDPQMDPMIAKLYKGVAKLMSEYTVGKMPKAFVRITKMERWQDVLYLTEPEKWSPNAMYQATRIFAHHLKNSQIQKFYNYVLLPRVREDIRKNKRLHFALYQALKKSLYKPSAFNKGILFPLCKSGTCSLREAVILGSILEKCSFPVDHSGIALLNLAEMEYCGTTSYFIKTLLEKKYCMPYRVLDALVAHFMRFVDEIRVMPVIWHQSLLTFVQRYKYELLKEDKEHLQTLIKRQKHHLVTPEIVRELDGSRNRGEKDDPMLTNYILFISS</sequence>
<name>A0A8X7V8Z4_BRACI</name>
<keyword evidence="4" id="KW-0539">Nucleus</keyword>
<organism evidence="6 7">
    <name type="scientific">Brassica carinata</name>
    <name type="common">Ethiopian mustard</name>
    <name type="synonym">Abyssinian cabbage</name>
    <dbReference type="NCBI Taxonomy" id="52824"/>
    <lineage>
        <taxon>Eukaryota</taxon>
        <taxon>Viridiplantae</taxon>
        <taxon>Streptophyta</taxon>
        <taxon>Embryophyta</taxon>
        <taxon>Tracheophyta</taxon>
        <taxon>Spermatophyta</taxon>
        <taxon>Magnoliopsida</taxon>
        <taxon>eudicotyledons</taxon>
        <taxon>Gunneridae</taxon>
        <taxon>Pentapetalae</taxon>
        <taxon>rosids</taxon>
        <taxon>malvids</taxon>
        <taxon>Brassicales</taxon>
        <taxon>Brassicaceae</taxon>
        <taxon>Brassiceae</taxon>
        <taxon>Brassica</taxon>
    </lineage>
</organism>
<comment type="similarity">
    <text evidence="2">Belongs to the bystin family.</text>
</comment>
<dbReference type="FunFam" id="1.25.40.480:FF:000001">
    <property type="entry name" value="Bystin (51.6 kD)-like"/>
    <property type="match status" value="1"/>
</dbReference>
<dbReference type="GO" id="GO:0005737">
    <property type="term" value="C:cytoplasm"/>
    <property type="evidence" value="ECO:0007669"/>
    <property type="project" value="TreeGrafter"/>
</dbReference>
<dbReference type="PANTHER" id="PTHR12821:SF0">
    <property type="entry name" value="BYSTIN"/>
    <property type="match status" value="1"/>
</dbReference>
<dbReference type="AlphaFoldDB" id="A0A8X7V8Z4"/>
<evidence type="ECO:0000256" key="2">
    <source>
        <dbReference type="ARBA" id="ARBA00007114"/>
    </source>
</evidence>
<comment type="caution">
    <text evidence="6">The sequence shown here is derived from an EMBL/GenBank/DDBJ whole genome shotgun (WGS) entry which is preliminary data.</text>
</comment>
<dbReference type="PANTHER" id="PTHR12821">
    <property type="entry name" value="BYSTIN"/>
    <property type="match status" value="1"/>
</dbReference>
<evidence type="ECO:0000256" key="3">
    <source>
        <dbReference type="ARBA" id="ARBA00022517"/>
    </source>
</evidence>
<dbReference type="Pfam" id="PF05291">
    <property type="entry name" value="Bystin"/>
    <property type="match status" value="1"/>
</dbReference>
<proteinExistence type="inferred from homology"/>
<dbReference type="InterPro" id="IPR007955">
    <property type="entry name" value="Bystin"/>
</dbReference>
<dbReference type="GO" id="GO:0005730">
    <property type="term" value="C:nucleolus"/>
    <property type="evidence" value="ECO:0007669"/>
    <property type="project" value="UniProtKB-SubCell"/>
</dbReference>
<evidence type="ECO:0000256" key="1">
    <source>
        <dbReference type="ARBA" id="ARBA00004604"/>
    </source>
</evidence>
<accession>A0A8X7V8Z4</accession>
<keyword evidence="3" id="KW-0690">Ribosome biogenesis</keyword>
<dbReference type="Gene3D" id="1.25.40.480">
    <property type="match status" value="1"/>
</dbReference>
<protein>
    <recommendedName>
        <fullName evidence="5">Bystin</fullName>
    </recommendedName>
</protein>
<evidence type="ECO:0000256" key="5">
    <source>
        <dbReference type="ARBA" id="ARBA00074032"/>
    </source>
</evidence>
<dbReference type="GO" id="GO:0030688">
    <property type="term" value="C:preribosome, small subunit precursor"/>
    <property type="evidence" value="ECO:0007669"/>
    <property type="project" value="TreeGrafter"/>
</dbReference>
<dbReference type="Proteomes" id="UP000886595">
    <property type="component" value="Unassembled WGS sequence"/>
</dbReference>